<proteinExistence type="predicted"/>
<name>A0A645FJY8_9ZZZZ</name>
<accession>A0A645FJY8</accession>
<dbReference type="EMBL" id="VSSQ01060181">
    <property type="protein sequence ID" value="MPN13659.1"/>
    <property type="molecule type" value="Genomic_DNA"/>
</dbReference>
<feature type="region of interest" description="Disordered" evidence="1">
    <location>
        <begin position="1"/>
        <end position="30"/>
    </location>
</feature>
<dbReference type="AlphaFoldDB" id="A0A645FJY8"/>
<organism evidence="2">
    <name type="scientific">bioreactor metagenome</name>
    <dbReference type="NCBI Taxonomy" id="1076179"/>
    <lineage>
        <taxon>unclassified sequences</taxon>
        <taxon>metagenomes</taxon>
        <taxon>ecological metagenomes</taxon>
    </lineage>
</organism>
<evidence type="ECO:0000313" key="2">
    <source>
        <dbReference type="EMBL" id="MPN13659.1"/>
    </source>
</evidence>
<gene>
    <name evidence="2" type="ORF">SDC9_160982</name>
</gene>
<sequence>MRKARGNGSAAALRSLHDEGSVRHAAHHAVADGKMKAFRARAGQKLRNHRAALDNLRVKLFVGVGVDYIDPAAEHRHGWISARLALQRPARRARVDSLRHAGNDLRARLRERERKAFGCLNAVRRRVPRADNGDGETRLRFKRTFIVQHARGVANLRQEFWVMRFSGIGKRNTFLFEFFDIAFDKAGRGGFRKTQSHLLAQRIEQRMFRFKRFPRLRY</sequence>
<evidence type="ECO:0000256" key="1">
    <source>
        <dbReference type="SAM" id="MobiDB-lite"/>
    </source>
</evidence>
<comment type="caution">
    <text evidence="2">The sequence shown here is derived from an EMBL/GenBank/DDBJ whole genome shotgun (WGS) entry which is preliminary data.</text>
</comment>
<reference evidence="2" key="1">
    <citation type="submission" date="2019-08" db="EMBL/GenBank/DDBJ databases">
        <authorList>
            <person name="Kucharzyk K."/>
            <person name="Murdoch R.W."/>
            <person name="Higgins S."/>
            <person name="Loffler F."/>
        </authorList>
    </citation>
    <scope>NUCLEOTIDE SEQUENCE</scope>
</reference>
<protein>
    <submittedName>
        <fullName evidence="2">Uncharacterized protein</fullName>
    </submittedName>
</protein>